<evidence type="ECO:0000313" key="6">
    <source>
        <dbReference type="Proteomes" id="UP000006078"/>
    </source>
</evidence>
<feature type="domain" description="Flavin reductase like" evidence="3">
    <location>
        <begin position="18"/>
        <end position="160"/>
    </location>
</feature>
<dbReference type="PANTHER" id="PTHR30466:SF11">
    <property type="entry name" value="FLAVIN-DEPENDENT MONOOXYGENASE, REDUCTASE SUBUNIT HSAB"/>
    <property type="match status" value="1"/>
</dbReference>
<dbReference type="EMBL" id="AHAE01000047">
    <property type="protein sequence ID" value="EJZ82012.1"/>
    <property type="molecule type" value="Genomic_DNA"/>
</dbReference>
<dbReference type="Gene3D" id="2.30.110.10">
    <property type="entry name" value="Electron Transport, Fmn-binding Protein, Chain A"/>
    <property type="match status" value="1"/>
</dbReference>
<dbReference type="InterPro" id="IPR050268">
    <property type="entry name" value="NADH-dep_flavin_reductase"/>
</dbReference>
<dbReference type="GO" id="GO:0042602">
    <property type="term" value="F:riboflavin reductase (NADPH) activity"/>
    <property type="evidence" value="ECO:0007669"/>
    <property type="project" value="TreeGrafter"/>
</dbReference>
<dbReference type="Proteomes" id="UP000011016">
    <property type="component" value="Unassembled WGS sequence"/>
</dbReference>
<organism evidence="4 7">
    <name type="scientific">Corynebacterium otitidis ATCC 51513</name>
    <dbReference type="NCBI Taxonomy" id="883169"/>
    <lineage>
        <taxon>Bacteria</taxon>
        <taxon>Bacillati</taxon>
        <taxon>Actinomycetota</taxon>
        <taxon>Actinomycetes</taxon>
        <taxon>Mycobacteriales</taxon>
        <taxon>Corynebacteriaceae</taxon>
        <taxon>Corynebacterium</taxon>
    </lineage>
</organism>
<dbReference type="SUPFAM" id="SSF50475">
    <property type="entry name" value="FMN-binding split barrel"/>
    <property type="match status" value="1"/>
</dbReference>
<comment type="caution">
    <text evidence="4">The sequence shown here is derived from an EMBL/GenBank/DDBJ whole genome shotgun (WGS) entry which is preliminary data.</text>
</comment>
<evidence type="ECO:0000259" key="3">
    <source>
        <dbReference type="SMART" id="SM00903"/>
    </source>
</evidence>
<dbReference type="RefSeq" id="WP_004600974.1">
    <property type="nucleotide sequence ID" value="NZ_HF541866.1"/>
</dbReference>
<dbReference type="eggNOG" id="COG1853">
    <property type="taxonomic scope" value="Bacteria"/>
</dbReference>
<accession>I7KIX9</accession>
<evidence type="ECO:0000313" key="5">
    <source>
        <dbReference type="EMBL" id="EJZ82012.1"/>
    </source>
</evidence>
<evidence type="ECO:0000313" key="4">
    <source>
        <dbReference type="EMBL" id="CCI83215.1"/>
    </source>
</evidence>
<dbReference type="InterPro" id="IPR012349">
    <property type="entry name" value="Split_barrel_FMN-bd"/>
</dbReference>
<evidence type="ECO:0000313" key="7">
    <source>
        <dbReference type="Proteomes" id="UP000011016"/>
    </source>
</evidence>
<dbReference type="HOGENOM" id="CLU_059021_1_3_11"/>
<keyword evidence="6" id="KW-1185">Reference proteome</keyword>
<reference evidence="4 7" key="1">
    <citation type="journal article" date="2012" name="J. Bacteriol.">
        <title>Draft Genome Sequence of Turicella otitidis ATCC 51513, Isolated from Middle Ear Fluid from a Child with Otitis Media.</title>
        <authorList>
            <person name="Brinkrolf K."/>
            <person name="Schneider J."/>
            <person name="Knecht M."/>
            <person name="Ruckert C."/>
            <person name="Tauch A."/>
        </authorList>
    </citation>
    <scope>NUCLEOTIDE SEQUENCE [LARGE SCALE GENOMIC DNA]</scope>
    <source>
        <strain evidence="4 7">ATCC 51513</strain>
    </source>
</reference>
<dbReference type="SMART" id="SM00903">
    <property type="entry name" value="Flavin_Reduct"/>
    <property type="match status" value="1"/>
</dbReference>
<dbReference type="GO" id="GO:0010181">
    <property type="term" value="F:FMN binding"/>
    <property type="evidence" value="ECO:0007669"/>
    <property type="project" value="InterPro"/>
</dbReference>
<dbReference type="OrthoDB" id="9792858at2"/>
<dbReference type="EMBL" id="CAJZ01000069">
    <property type="protein sequence ID" value="CCI83215.1"/>
    <property type="molecule type" value="Genomic_DNA"/>
</dbReference>
<sequence>MTESSGQSRKPASGEEVMHHIPTPVVAVGALVDGEPIGMVVGSFVVVSFDPTVVSFSVKRSSTTWPILERAERVGLSVLTESHEAQVRQLAGPRERRFDGVEWSSDGEAVLLGGASAHLAGKITRQHDVGDHVVVLVEPDLSRQVPGAAPLVYYRSRFDPVQAP</sequence>
<reference evidence="5 6" key="2">
    <citation type="submission" date="2012-08" db="EMBL/GenBank/DDBJ databases">
        <title>The Genome Sequence of Turicella otitidis ATCC 51513.</title>
        <authorList>
            <consortium name="The Broad Institute Genome Sequencing Platform"/>
            <person name="Earl A."/>
            <person name="Ward D."/>
            <person name="Feldgarden M."/>
            <person name="Gevers D."/>
            <person name="Huys G."/>
            <person name="Walker B."/>
            <person name="Young S.K."/>
            <person name="Zeng Q."/>
            <person name="Gargeya S."/>
            <person name="Fitzgerald M."/>
            <person name="Haas B."/>
            <person name="Abouelleil A."/>
            <person name="Alvarado L."/>
            <person name="Arachchi H.M."/>
            <person name="Berlin A.M."/>
            <person name="Chapman S.B."/>
            <person name="Goldberg J."/>
            <person name="Griggs A."/>
            <person name="Gujja S."/>
            <person name="Hansen M."/>
            <person name="Howarth C."/>
            <person name="Imamovic A."/>
            <person name="Larimer J."/>
            <person name="McCowen C."/>
            <person name="Montmayeur A."/>
            <person name="Murphy C."/>
            <person name="Neiman D."/>
            <person name="Pearson M."/>
            <person name="Priest M."/>
            <person name="Roberts A."/>
            <person name="Saif S."/>
            <person name="Shea T."/>
            <person name="Sisk P."/>
            <person name="Sykes S."/>
            <person name="Wortman J."/>
            <person name="Nusbaum C."/>
            <person name="Birren B."/>
        </authorList>
    </citation>
    <scope>NUCLEOTIDE SEQUENCE [LARGE SCALE GENOMIC DNA]</scope>
    <source>
        <strain evidence="5 6">ATCC 51513</strain>
    </source>
</reference>
<keyword evidence="2" id="KW-0560">Oxidoreductase</keyword>
<gene>
    <name evidence="4" type="ORF">BN46_0475</name>
    <name evidence="5" type="ORF">HMPREF9719_01084</name>
</gene>
<evidence type="ECO:0000256" key="1">
    <source>
        <dbReference type="ARBA" id="ARBA00008898"/>
    </source>
</evidence>
<dbReference type="InterPro" id="IPR002563">
    <property type="entry name" value="Flavin_Rdtase-like_dom"/>
</dbReference>
<dbReference type="AlphaFoldDB" id="I7KIX9"/>
<comment type="similarity">
    <text evidence="1">Belongs to the non-flavoprotein flavin reductase family.</text>
</comment>
<dbReference type="Proteomes" id="UP000006078">
    <property type="component" value="Unassembled WGS sequence"/>
</dbReference>
<dbReference type="Pfam" id="PF01613">
    <property type="entry name" value="Flavin_Reduct"/>
    <property type="match status" value="1"/>
</dbReference>
<name>I7KIX9_9CORY</name>
<protein>
    <submittedName>
        <fullName evidence="4">Flavin reductase like protein</fullName>
    </submittedName>
</protein>
<proteinExistence type="inferred from homology"/>
<evidence type="ECO:0000256" key="2">
    <source>
        <dbReference type="ARBA" id="ARBA00023002"/>
    </source>
</evidence>
<dbReference type="PANTHER" id="PTHR30466">
    <property type="entry name" value="FLAVIN REDUCTASE"/>
    <property type="match status" value="1"/>
</dbReference>